<dbReference type="RefSeq" id="WP_327779176.1">
    <property type="nucleotide sequence ID" value="NZ_JAYXUD010000001.1"/>
</dbReference>
<sequence>MEQFFLEKLINSDSFITDIIMILFQLIIEMKSAGKTIYICIPIAILLSTAVVWLIRIIAKNINNEYEAGVGFAVGSFFSFITTFSAVLFLFSLHFTEPVVKLVVKGWEVSLMADTEWRNNTFREAYEKVADLKNKNGRQLENFTGYPHPDQGGNSIPTISEESRLVATNTYLIAAENNFNKKMPFLSWILTAKSGTAKSDILNDMKKHFATSHSSYLVEDAYKIASDRISKELLEQAGRIKIVGSIIFISIWLLIQLVIISFISWAALRNIKENF</sequence>
<dbReference type="EMBL" id="JAYXUD010000001">
    <property type="protein sequence ID" value="MEC6897207.1"/>
    <property type="molecule type" value="Genomic_DNA"/>
</dbReference>
<evidence type="ECO:0008006" key="4">
    <source>
        <dbReference type="Google" id="ProtNLM"/>
    </source>
</evidence>
<gene>
    <name evidence="2" type="ORF">VXS00_00880</name>
</gene>
<proteinExistence type="predicted"/>
<reference evidence="2 3" key="1">
    <citation type="submission" date="2024-01" db="EMBL/GenBank/DDBJ databases">
        <title>Active colonisers of the gastrointestinal tract of Atlantic salmon farmed in a warm water region.</title>
        <authorList>
            <person name="Bowman J.P."/>
        </authorList>
    </citation>
    <scope>NUCLEOTIDE SEQUENCE [LARGE SCALE GENOMIC DNA]</scope>
    <source>
        <strain evidence="2 3">S4MW1</strain>
    </source>
</reference>
<keyword evidence="3" id="KW-1185">Reference proteome</keyword>
<keyword evidence="1" id="KW-0812">Transmembrane</keyword>
<name>A0ABU6LD57_9GAMM</name>
<accession>A0ABU6LD57</accession>
<evidence type="ECO:0000313" key="2">
    <source>
        <dbReference type="EMBL" id="MEC6897207.1"/>
    </source>
</evidence>
<evidence type="ECO:0000313" key="3">
    <source>
        <dbReference type="Proteomes" id="UP001339429"/>
    </source>
</evidence>
<dbReference type="Proteomes" id="UP001339429">
    <property type="component" value="Unassembled WGS sequence"/>
</dbReference>
<feature type="transmembrane region" description="Helical" evidence="1">
    <location>
        <begin position="242"/>
        <end position="268"/>
    </location>
</feature>
<organism evidence="2 3">
    <name type="scientific">Photobacterium piscicola</name>
    <dbReference type="NCBI Taxonomy" id="1378299"/>
    <lineage>
        <taxon>Bacteria</taxon>
        <taxon>Pseudomonadati</taxon>
        <taxon>Pseudomonadota</taxon>
        <taxon>Gammaproteobacteria</taxon>
        <taxon>Vibrionales</taxon>
        <taxon>Vibrionaceae</taxon>
        <taxon>Photobacterium</taxon>
    </lineage>
</organism>
<protein>
    <recommendedName>
        <fullName evidence="4">DUF4239 domain-containing protein</fullName>
    </recommendedName>
</protein>
<evidence type="ECO:0000256" key="1">
    <source>
        <dbReference type="SAM" id="Phobius"/>
    </source>
</evidence>
<keyword evidence="1" id="KW-0472">Membrane</keyword>
<feature type="transmembrane region" description="Helical" evidence="1">
    <location>
        <begin position="70"/>
        <end position="91"/>
    </location>
</feature>
<comment type="caution">
    <text evidence="2">The sequence shown here is derived from an EMBL/GenBank/DDBJ whole genome shotgun (WGS) entry which is preliminary data.</text>
</comment>
<keyword evidence="1" id="KW-1133">Transmembrane helix</keyword>
<feature type="transmembrane region" description="Helical" evidence="1">
    <location>
        <begin position="37"/>
        <end position="58"/>
    </location>
</feature>